<feature type="region of interest" description="Disordered" evidence="12">
    <location>
        <begin position="91"/>
        <end position="112"/>
    </location>
</feature>
<feature type="binding site" evidence="11">
    <location>
        <position position="60"/>
    </location>
    <ligand>
        <name>[4Fe-4S] cluster</name>
        <dbReference type="ChEBI" id="CHEBI:49883"/>
    </ligand>
</feature>
<dbReference type="EMBL" id="FOQG01000014">
    <property type="protein sequence ID" value="SFI85794.1"/>
    <property type="molecule type" value="Genomic_DNA"/>
</dbReference>
<dbReference type="STRING" id="1005945.SAMN05216561_11426"/>
<proteinExistence type="inferred from homology"/>
<dbReference type="InterPro" id="IPR003482">
    <property type="entry name" value="Whib"/>
</dbReference>
<comment type="PTM">
    <text evidence="11">Upon Fe-S cluster removal intramolecular disulfide bonds are formed.</text>
</comment>
<sequence>MAIHRQDHAPAVLSINRPGHELSSIVAPPPWTADALCAQVDPELFFPNKGGSTREAKAICQSCDVREQCLEAALDRDERFGIWGGLSERERRGLKKNRQPTTTPDPVPTPAVPLHLITKDPITMAETQPSYADQIITVLAATEGHPDPTVRAARKVVANALVALNKTLQHPDAPPSPVAPMAPIAPIAPIAPKATRQGRHRNHYNPAQRIAALGVTSKSIREWATDQDLDAPTRGVLPAHLLDAYEAAHQQTAAAS</sequence>
<evidence type="ECO:0000256" key="1">
    <source>
        <dbReference type="ARBA" id="ARBA00004496"/>
    </source>
</evidence>
<dbReference type="PANTHER" id="PTHR38839">
    <property type="entry name" value="TRANSCRIPTIONAL REGULATOR WHID-RELATED"/>
    <property type="match status" value="1"/>
</dbReference>
<dbReference type="GO" id="GO:0046872">
    <property type="term" value="F:metal ion binding"/>
    <property type="evidence" value="ECO:0007669"/>
    <property type="project" value="UniProtKB-KW"/>
</dbReference>
<dbReference type="GO" id="GO:0045454">
    <property type="term" value="P:cell redox homeostasis"/>
    <property type="evidence" value="ECO:0007669"/>
    <property type="project" value="TreeGrafter"/>
</dbReference>
<keyword evidence="10 11" id="KW-0804">Transcription</keyword>
<evidence type="ECO:0000256" key="10">
    <source>
        <dbReference type="ARBA" id="ARBA00023163"/>
    </source>
</evidence>
<dbReference type="PANTHER" id="PTHR38839:SF4">
    <property type="entry name" value="TRANSCRIPTIONAL REGULATOR WHIB"/>
    <property type="match status" value="1"/>
</dbReference>
<comment type="PTM">
    <text evidence="11">The Fe-S cluster can be nitrosylated by nitric oxide (NO).</text>
</comment>
<evidence type="ECO:0000256" key="8">
    <source>
        <dbReference type="ARBA" id="ARBA00023125"/>
    </source>
</evidence>
<reference evidence="14 15" key="1">
    <citation type="submission" date="2016-10" db="EMBL/GenBank/DDBJ databases">
        <authorList>
            <person name="de Groot N.N."/>
        </authorList>
    </citation>
    <scope>NUCLEOTIDE SEQUENCE [LARGE SCALE GENOMIC DNA]</scope>
    <source>
        <strain evidence="14 15">CGMCC 1.11156</strain>
    </source>
</reference>
<keyword evidence="6 11" id="KW-0411">Iron-sulfur</keyword>
<evidence type="ECO:0000256" key="6">
    <source>
        <dbReference type="ARBA" id="ARBA00023014"/>
    </source>
</evidence>
<dbReference type="GO" id="GO:0045892">
    <property type="term" value="P:negative regulation of DNA-templated transcription"/>
    <property type="evidence" value="ECO:0007669"/>
    <property type="project" value="TreeGrafter"/>
</dbReference>
<evidence type="ECO:0000256" key="9">
    <source>
        <dbReference type="ARBA" id="ARBA00023157"/>
    </source>
</evidence>
<dbReference type="GO" id="GO:0003677">
    <property type="term" value="F:DNA binding"/>
    <property type="evidence" value="ECO:0007669"/>
    <property type="project" value="UniProtKB-UniRule"/>
</dbReference>
<keyword evidence="7 11" id="KW-0805">Transcription regulation</keyword>
<comment type="similarity">
    <text evidence="2 11">Belongs to the WhiB family.</text>
</comment>
<keyword evidence="9 11" id="KW-1015">Disulfide bond</keyword>
<evidence type="ECO:0000313" key="15">
    <source>
        <dbReference type="Proteomes" id="UP000198649"/>
    </source>
</evidence>
<dbReference type="InterPro" id="IPR036625">
    <property type="entry name" value="E3-bd_dom_sf"/>
</dbReference>
<feature type="binding site" evidence="11">
    <location>
        <position position="63"/>
    </location>
    <ligand>
        <name>[4Fe-4S] cluster</name>
        <dbReference type="ChEBI" id="CHEBI:49883"/>
    </ligand>
</feature>
<evidence type="ECO:0000256" key="12">
    <source>
        <dbReference type="SAM" id="MobiDB-lite"/>
    </source>
</evidence>
<evidence type="ECO:0000256" key="3">
    <source>
        <dbReference type="ARBA" id="ARBA00022485"/>
    </source>
</evidence>
<dbReference type="PROSITE" id="PS51674">
    <property type="entry name" value="4FE4S_WBL"/>
    <property type="match status" value="1"/>
</dbReference>
<dbReference type="InterPro" id="IPR034768">
    <property type="entry name" value="4FE4S_WBL"/>
</dbReference>
<keyword evidence="11" id="KW-0963">Cytoplasm</keyword>
<dbReference type="Pfam" id="PF23359">
    <property type="entry name" value="Lsr2_DNA-bd"/>
    <property type="match status" value="1"/>
</dbReference>
<evidence type="ECO:0000256" key="11">
    <source>
        <dbReference type="HAMAP-Rule" id="MF_01479"/>
    </source>
</evidence>
<dbReference type="GO" id="GO:0047134">
    <property type="term" value="F:protein-disulfide reductase [NAD(P)H] activity"/>
    <property type="evidence" value="ECO:0007669"/>
    <property type="project" value="TreeGrafter"/>
</dbReference>
<dbReference type="Pfam" id="PF02467">
    <property type="entry name" value="Whib"/>
    <property type="match status" value="1"/>
</dbReference>
<feature type="domain" description="4Fe-4S Wbl-type" evidence="13">
    <location>
        <begin position="36"/>
        <end position="93"/>
    </location>
</feature>
<dbReference type="Gene3D" id="4.10.320.10">
    <property type="entry name" value="E3-binding domain"/>
    <property type="match status" value="1"/>
</dbReference>
<feature type="binding site" evidence="11">
    <location>
        <position position="69"/>
    </location>
    <ligand>
        <name>[4Fe-4S] cluster</name>
        <dbReference type="ChEBI" id="CHEBI:49883"/>
    </ligand>
</feature>
<evidence type="ECO:0000256" key="2">
    <source>
        <dbReference type="ARBA" id="ARBA00006597"/>
    </source>
</evidence>
<name>A0A1I3LM14_9ACTN</name>
<evidence type="ECO:0000256" key="7">
    <source>
        <dbReference type="ARBA" id="ARBA00023015"/>
    </source>
</evidence>
<evidence type="ECO:0000256" key="5">
    <source>
        <dbReference type="ARBA" id="ARBA00023004"/>
    </source>
</evidence>
<keyword evidence="8 11" id="KW-0238">DNA-binding</keyword>
<keyword evidence="15" id="KW-1185">Reference proteome</keyword>
<gene>
    <name evidence="11" type="primary">whiB</name>
    <name evidence="14" type="ORF">SAMN05216561_11426</name>
</gene>
<dbReference type="AlphaFoldDB" id="A0A1I3LM14"/>
<dbReference type="Proteomes" id="UP000198649">
    <property type="component" value="Unassembled WGS sequence"/>
</dbReference>
<evidence type="ECO:0000313" key="14">
    <source>
        <dbReference type="EMBL" id="SFI85794.1"/>
    </source>
</evidence>
<dbReference type="OrthoDB" id="5192305at2"/>
<comment type="function">
    <text evidence="11">Acts as a transcriptional regulator. Probably redox-responsive. The apo- but not holo-form probably binds DNA.</text>
</comment>
<dbReference type="InterPro" id="IPR055370">
    <property type="entry name" value="Lsr2_DNA-bd"/>
</dbReference>
<comment type="cofactor">
    <cofactor evidence="11">
        <name>[4Fe-4S] cluster</name>
        <dbReference type="ChEBI" id="CHEBI:49883"/>
    </cofactor>
    <text evidence="11">Binds 1 [4Fe-4S] cluster per subunit. Following nitrosylation of the [4Fe-4S] cluster binds 1 [4Fe-8(NO)] cluster per subunit.</text>
</comment>
<organism evidence="14 15">
    <name type="scientific">Nocardioides psychrotolerans</name>
    <dbReference type="NCBI Taxonomy" id="1005945"/>
    <lineage>
        <taxon>Bacteria</taxon>
        <taxon>Bacillati</taxon>
        <taxon>Actinomycetota</taxon>
        <taxon>Actinomycetes</taxon>
        <taxon>Propionibacteriales</taxon>
        <taxon>Nocardioidaceae</taxon>
        <taxon>Nocardioides</taxon>
    </lineage>
</organism>
<evidence type="ECO:0000256" key="4">
    <source>
        <dbReference type="ARBA" id="ARBA00022723"/>
    </source>
</evidence>
<keyword evidence="5 11" id="KW-0408">Iron</keyword>
<dbReference type="GO" id="GO:0051539">
    <property type="term" value="F:4 iron, 4 sulfur cluster binding"/>
    <property type="evidence" value="ECO:0007669"/>
    <property type="project" value="UniProtKB-UniRule"/>
</dbReference>
<dbReference type="GO" id="GO:0035731">
    <property type="term" value="F:dinitrosyl-iron complex binding"/>
    <property type="evidence" value="ECO:0007669"/>
    <property type="project" value="UniProtKB-UniRule"/>
</dbReference>
<keyword evidence="3 11" id="KW-0004">4Fe-4S</keyword>
<accession>A0A1I3LM14</accession>
<keyword evidence="4 11" id="KW-0479">Metal-binding</keyword>
<dbReference type="GO" id="GO:0016746">
    <property type="term" value="F:acyltransferase activity"/>
    <property type="evidence" value="ECO:0007669"/>
    <property type="project" value="InterPro"/>
</dbReference>
<comment type="subcellular location">
    <subcellularLocation>
        <location evidence="1 11">Cytoplasm</location>
    </subcellularLocation>
</comment>
<dbReference type="HAMAP" id="MF_01479">
    <property type="entry name" value="WhiB"/>
    <property type="match status" value="1"/>
</dbReference>
<protein>
    <recommendedName>
        <fullName evidence="11">Transcriptional regulator WhiB</fullName>
    </recommendedName>
</protein>
<evidence type="ECO:0000259" key="13">
    <source>
        <dbReference type="PROSITE" id="PS51674"/>
    </source>
</evidence>
<dbReference type="GO" id="GO:0005737">
    <property type="term" value="C:cytoplasm"/>
    <property type="evidence" value="ECO:0007669"/>
    <property type="project" value="UniProtKB-SubCell"/>
</dbReference>
<feature type="binding site" evidence="11">
    <location>
        <position position="37"/>
    </location>
    <ligand>
        <name>[4Fe-4S] cluster</name>
        <dbReference type="ChEBI" id="CHEBI:49883"/>
    </ligand>
</feature>